<organism evidence="3 4">
    <name type="scientific">Coemansia spiralis</name>
    <dbReference type="NCBI Taxonomy" id="417178"/>
    <lineage>
        <taxon>Eukaryota</taxon>
        <taxon>Fungi</taxon>
        <taxon>Fungi incertae sedis</taxon>
        <taxon>Zoopagomycota</taxon>
        <taxon>Kickxellomycotina</taxon>
        <taxon>Kickxellomycetes</taxon>
        <taxon>Kickxellales</taxon>
        <taxon>Kickxellaceae</taxon>
        <taxon>Coemansia</taxon>
    </lineage>
</organism>
<dbReference type="AlphaFoldDB" id="A0A9W8GNX2"/>
<evidence type="ECO:0000256" key="1">
    <source>
        <dbReference type="SAM" id="MobiDB-lite"/>
    </source>
</evidence>
<dbReference type="GO" id="GO:0003723">
    <property type="term" value="F:RNA binding"/>
    <property type="evidence" value="ECO:0007669"/>
    <property type="project" value="TreeGrafter"/>
</dbReference>
<evidence type="ECO:0000313" key="4">
    <source>
        <dbReference type="Proteomes" id="UP001151516"/>
    </source>
</evidence>
<feature type="region of interest" description="Disordered" evidence="1">
    <location>
        <begin position="549"/>
        <end position="622"/>
    </location>
</feature>
<feature type="compositionally biased region" description="Basic and acidic residues" evidence="1">
    <location>
        <begin position="36"/>
        <end position="48"/>
    </location>
</feature>
<dbReference type="InterPro" id="IPR011666">
    <property type="entry name" value="DUF1604"/>
</dbReference>
<accession>A0A9W8GNX2</accession>
<dbReference type="OrthoDB" id="20507at2759"/>
<protein>
    <recommendedName>
        <fullName evidence="2">G-patch domain-containing protein</fullName>
    </recommendedName>
</protein>
<feature type="region of interest" description="Disordered" evidence="1">
    <location>
        <begin position="190"/>
        <end position="209"/>
    </location>
</feature>
<feature type="region of interest" description="Disordered" evidence="1">
    <location>
        <begin position="242"/>
        <end position="294"/>
    </location>
</feature>
<dbReference type="Pfam" id="PF01585">
    <property type="entry name" value="G-patch"/>
    <property type="match status" value="1"/>
</dbReference>
<dbReference type="PANTHER" id="PTHR13384:SF19">
    <property type="entry name" value="G PATCH DOMAIN-CONTAINING PROTEIN 1"/>
    <property type="match status" value="1"/>
</dbReference>
<proteinExistence type="predicted"/>
<dbReference type="Pfam" id="PF07713">
    <property type="entry name" value="DUF1604"/>
    <property type="match status" value="1"/>
</dbReference>
<gene>
    <name evidence="3" type="ORF">IWW39_002090</name>
</gene>
<feature type="domain" description="G-patch" evidence="2">
    <location>
        <begin position="158"/>
        <end position="219"/>
    </location>
</feature>
<keyword evidence="4" id="KW-1185">Reference proteome</keyword>
<feature type="region of interest" description="Disordered" evidence="1">
    <location>
        <begin position="496"/>
        <end position="523"/>
    </location>
</feature>
<dbReference type="InterPro" id="IPR000467">
    <property type="entry name" value="G_patch_dom"/>
</dbReference>
<dbReference type="EMBL" id="JANBTX010000042">
    <property type="protein sequence ID" value="KAJ2688618.1"/>
    <property type="molecule type" value="Genomic_DNA"/>
</dbReference>
<evidence type="ECO:0000259" key="2">
    <source>
        <dbReference type="PROSITE" id="PS50174"/>
    </source>
</evidence>
<feature type="compositionally biased region" description="Acidic residues" evidence="1">
    <location>
        <begin position="284"/>
        <end position="293"/>
    </location>
</feature>
<name>A0A9W8GNX2_9FUNG</name>
<feature type="compositionally biased region" description="Polar residues" evidence="1">
    <location>
        <begin position="601"/>
        <end position="615"/>
    </location>
</feature>
<feature type="compositionally biased region" description="Basic and acidic residues" evidence="1">
    <location>
        <begin position="552"/>
        <end position="565"/>
    </location>
</feature>
<dbReference type="PANTHER" id="PTHR13384">
    <property type="entry name" value="G PATCH DOMAIN-CONTAINING PROTEIN 1"/>
    <property type="match status" value="1"/>
</dbReference>
<evidence type="ECO:0000313" key="3">
    <source>
        <dbReference type="EMBL" id="KAJ2688618.1"/>
    </source>
</evidence>
<dbReference type="PROSITE" id="PS50174">
    <property type="entry name" value="G_PATCH"/>
    <property type="match status" value="1"/>
</dbReference>
<dbReference type="Proteomes" id="UP001151516">
    <property type="component" value="Unassembled WGS sequence"/>
</dbReference>
<sequence>MSKRARNSATGSGSIDDDRVDFIHVGTEFPPAASRQNEHRTWDGKPRDYSRDAFKGGFSAGYHGTVGSKEGWQPTASFVSSRGKRAERTQLRPEDFMDEEDRADFQATRSIRVAGNYHTDPESHENAEALPKSAMGGIVGDLAEAFAAEFNAIRVSASSRVGDSIMASMGWKSGHGLGPLTRAVDRYSNDVSKRLPPKPMPLQSCEPKTNKHGVGYGVAAGDLPADVGEDQSSDGSAALPALGTLFKRRDKKPTEASSVKDTGRVKKLRQQQAKSEKQRLSFGVDDDDSDGADGDFMATSTRKPKSALDVLVANTTKPTRATPFKKGVARGSDLCHDGRPPLLGFVLVSSGGPEFRHYEGPAVPESFTGVRSVSKSRWDSVPAVGSQSKLGCEAGRLVTAHDRAKLGILDSLAPAAQPQVDVETANAALAGFIPYESDPAKRSRYLEHLTACASSDKDGATSRPATLSAAEASEFARMAQVFKPNAVMMSRFISSRTTAQTDPPASDSKTEQGKNTNSAAKKVDATRTTLEWTPARLFCKRMNIPPPCQTLAREKSEKEEKEGSTKQRRARAADFIVWDGPEGSNVPAVLANDTPSAHLPGSTSAQQKPDLSLFQSIFGDSE</sequence>
<dbReference type="GO" id="GO:0006397">
    <property type="term" value="P:mRNA processing"/>
    <property type="evidence" value="ECO:0007669"/>
    <property type="project" value="InterPro"/>
</dbReference>
<dbReference type="GO" id="GO:0005634">
    <property type="term" value="C:nucleus"/>
    <property type="evidence" value="ECO:0007669"/>
    <property type="project" value="TreeGrafter"/>
</dbReference>
<comment type="caution">
    <text evidence="3">The sequence shown here is derived from an EMBL/GenBank/DDBJ whole genome shotgun (WGS) entry which is preliminary data.</text>
</comment>
<feature type="region of interest" description="Disordered" evidence="1">
    <location>
        <begin position="1"/>
        <end position="48"/>
    </location>
</feature>
<reference evidence="3" key="1">
    <citation type="submission" date="2022-07" db="EMBL/GenBank/DDBJ databases">
        <title>Phylogenomic reconstructions and comparative analyses of Kickxellomycotina fungi.</title>
        <authorList>
            <person name="Reynolds N.K."/>
            <person name="Stajich J.E."/>
            <person name="Barry K."/>
            <person name="Grigoriev I.V."/>
            <person name="Crous P."/>
            <person name="Smith M.E."/>
        </authorList>
    </citation>
    <scope>NUCLEOTIDE SEQUENCE</scope>
    <source>
        <strain evidence="3">CBS 109367</strain>
    </source>
</reference>
<dbReference type="Pfam" id="PF26093">
    <property type="entry name" value="HTH_TGH"/>
    <property type="match status" value="1"/>
</dbReference>